<evidence type="ECO:0000259" key="1">
    <source>
        <dbReference type="PROSITE" id="PS50280"/>
    </source>
</evidence>
<gene>
    <name evidence="2" type="ORF">ACHHYP_01615</name>
</gene>
<keyword evidence="3" id="KW-1185">Reference proteome</keyword>
<dbReference type="Gene3D" id="2.170.270.10">
    <property type="entry name" value="SET domain"/>
    <property type="match status" value="1"/>
</dbReference>
<dbReference type="Proteomes" id="UP000243579">
    <property type="component" value="Unassembled WGS sequence"/>
</dbReference>
<dbReference type="SUPFAM" id="SSF82199">
    <property type="entry name" value="SET domain"/>
    <property type="match status" value="1"/>
</dbReference>
<dbReference type="Pfam" id="PF00856">
    <property type="entry name" value="SET"/>
    <property type="match status" value="1"/>
</dbReference>
<protein>
    <submittedName>
        <fullName evidence="2">SET domain protein</fullName>
    </submittedName>
</protein>
<evidence type="ECO:0000313" key="2">
    <source>
        <dbReference type="EMBL" id="OQR94203.1"/>
    </source>
</evidence>
<dbReference type="PROSITE" id="PS50280">
    <property type="entry name" value="SET"/>
    <property type="match status" value="1"/>
</dbReference>
<organism evidence="2 3">
    <name type="scientific">Achlya hypogyna</name>
    <name type="common">Oomycete</name>
    <name type="synonym">Protoachlya hypogyna</name>
    <dbReference type="NCBI Taxonomy" id="1202772"/>
    <lineage>
        <taxon>Eukaryota</taxon>
        <taxon>Sar</taxon>
        <taxon>Stramenopiles</taxon>
        <taxon>Oomycota</taxon>
        <taxon>Saprolegniomycetes</taxon>
        <taxon>Saprolegniales</taxon>
        <taxon>Achlyaceae</taxon>
        <taxon>Achlya</taxon>
    </lineage>
</organism>
<dbReference type="InterPro" id="IPR046341">
    <property type="entry name" value="SET_dom_sf"/>
</dbReference>
<dbReference type="SMART" id="SM00317">
    <property type="entry name" value="SET"/>
    <property type="match status" value="1"/>
</dbReference>
<comment type="caution">
    <text evidence="2">The sequence shown here is derived from an EMBL/GenBank/DDBJ whole genome shotgun (WGS) entry which is preliminary data.</text>
</comment>
<dbReference type="STRING" id="1202772.A0A1V9Z884"/>
<accession>A0A1V9Z884</accession>
<dbReference type="InterPro" id="IPR001214">
    <property type="entry name" value="SET_dom"/>
</dbReference>
<feature type="domain" description="SET" evidence="1">
    <location>
        <begin position="41"/>
        <end position="159"/>
    </location>
</feature>
<sequence>MRADWPSSSVPYLQSNEVCCALVPPADEEEVPVEAAPARSYAMSILRITDEAHPAVNEYGLFAAEPLPPHTLVLNYVGRVHLQTDFPDSDYAVTYYGAFAIDATSAGNEARFINDYRNIASRPNVAFDTYADAAGRIHAGVFTLNKPIAAGEEILGNYGRAYWRARGVKGVIGPDWDDDWD</sequence>
<name>A0A1V9Z884_ACHHY</name>
<dbReference type="EMBL" id="JNBR01000371">
    <property type="protein sequence ID" value="OQR94203.1"/>
    <property type="molecule type" value="Genomic_DNA"/>
</dbReference>
<dbReference type="AlphaFoldDB" id="A0A1V9Z884"/>
<evidence type="ECO:0000313" key="3">
    <source>
        <dbReference type="Proteomes" id="UP000243579"/>
    </source>
</evidence>
<dbReference type="OrthoDB" id="60831at2759"/>
<proteinExistence type="predicted"/>
<reference evidence="2 3" key="1">
    <citation type="journal article" date="2014" name="Genome Biol. Evol.">
        <title>The secreted proteins of Achlya hypogyna and Thraustotheca clavata identify the ancestral oomycete secretome and reveal gene acquisitions by horizontal gene transfer.</title>
        <authorList>
            <person name="Misner I."/>
            <person name="Blouin N."/>
            <person name="Leonard G."/>
            <person name="Richards T.A."/>
            <person name="Lane C.E."/>
        </authorList>
    </citation>
    <scope>NUCLEOTIDE SEQUENCE [LARGE SCALE GENOMIC DNA]</scope>
    <source>
        <strain evidence="2 3">ATCC 48635</strain>
    </source>
</reference>